<evidence type="ECO:0000313" key="2">
    <source>
        <dbReference type="Proteomes" id="UP000244013"/>
    </source>
</evidence>
<name>A0A2T5U770_9SPHN</name>
<organism evidence="1 2">
    <name type="scientific">Sphingomonas faeni</name>
    <dbReference type="NCBI Taxonomy" id="185950"/>
    <lineage>
        <taxon>Bacteria</taxon>
        <taxon>Pseudomonadati</taxon>
        <taxon>Pseudomonadota</taxon>
        <taxon>Alphaproteobacteria</taxon>
        <taxon>Sphingomonadales</taxon>
        <taxon>Sphingomonadaceae</taxon>
        <taxon>Sphingomonas</taxon>
    </lineage>
</organism>
<gene>
    <name evidence="1" type="ORF">C8J25_10364</name>
</gene>
<reference evidence="1 2" key="1">
    <citation type="submission" date="2018-04" db="EMBL/GenBank/DDBJ databases">
        <title>Genomic Encyclopedia of Type Strains, Phase III (KMG-III): the genomes of soil and plant-associated and newly described type strains.</title>
        <authorList>
            <person name="Whitman W."/>
        </authorList>
    </citation>
    <scope>NUCLEOTIDE SEQUENCE [LARGE SCALE GENOMIC DNA]</scope>
    <source>
        <strain evidence="1 2">MA-olki</strain>
    </source>
</reference>
<accession>A0A2T5U770</accession>
<dbReference type="EMBL" id="QAYE01000003">
    <property type="protein sequence ID" value="PTW47349.1"/>
    <property type="molecule type" value="Genomic_DNA"/>
</dbReference>
<comment type="caution">
    <text evidence="1">The sequence shown here is derived from an EMBL/GenBank/DDBJ whole genome shotgun (WGS) entry which is preliminary data.</text>
</comment>
<protein>
    <submittedName>
        <fullName evidence="1">Uncharacterized protein</fullName>
    </submittedName>
</protein>
<dbReference type="AlphaFoldDB" id="A0A2T5U770"/>
<dbReference type="Proteomes" id="UP000244013">
    <property type="component" value="Unassembled WGS sequence"/>
</dbReference>
<evidence type="ECO:0000313" key="1">
    <source>
        <dbReference type="EMBL" id="PTW47349.1"/>
    </source>
</evidence>
<sequence length="262" mass="28836">MRKGDSVRDFTFRCRIDGQPYSRGLLQTIRYHRDIHVLHELKRAGAEVAIDGRTLSHDDINLLGADEAFAVSVAVRRSLTADDIRMMFKQQLLASDRRWRDMDAASDGLPLQACVAEIEITGISFEAFVEDMKTQTPFLADYPALHPDHFFITKHGETLQGVEIFGMYGGPSEMRLSPVPDLVVPIERDETYPFAFGAVATLVDGTNANAPAFMQMKPIKSGLAVKAGCCFPAAAPKEMVEGHKLHLAIEFLGFATTAAAAH</sequence>
<proteinExistence type="predicted"/>